<dbReference type="AlphaFoldDB" id="A0A0B2BV63"/>
<comment type="caution">
    <text evidence="2">The sequence shown here is derived from an EMBL/GenBank/DDBJ whole genome shotgun (WGS) entry which is preliminary data.</text>
</comment>
<keyword evidence="1" id="KW-0732">Signal</keyword>
<name>A0A0B2BV63_9SPHN</name>
<organism evidence="2 3">
    <name type="scientific">Croceibacterium mercuriale</name>
    <dbReference type="NCBI Taxonomy" id="1572751"/>
    <lineage>
        <taxon>Bacteria</taxon>
        <taxon>Pseudomonadati</taxon>
        <taxon>Pseudomonadota</taxon>
        <taxon>Alphaproteobacteria</taxon>
        <taxon>Sphingomonadales</taxon>
        <taxon>Erythrobacteraceae</taxon>
        <taxon>Croceibacterium</taxon>
    </lineage>
</organism>
<evidence type="ECO:0000313" key="2">
    <source>
        <dbReference type="EMBL" id="KHL25518.1"/>
    </source>
</evidence>
<keyword evidence="3" id="KW-1185">Reference proteome</keyword>
<dbReference type="STRING" id="1572751.PK98_02190"/>
<keyword evidence="2" id="KW-0456">Lyase</keyword>
<gene>
    <name evidence="2" type="ORF">PK98_02190</name>
</gene>
<dbReference type="EMBL" id="JTDN01000001">
    <property type="protein sequence ID" value="KHL25518.1"/>
    <property type="molecule type" value="Genomic_DNA"/>
</dbReference>
<protein>
    <submittedName>
        <fullName evidence="2">Pectate lyase</fullName>
    </submittedName>
</protein>
<evidence type="ECO:0000256" key="1">
    <source>
        <dbReference type="SAM" id="SignalP"/>
    </source>
</evidence>
<dbReference type="GO" id="GO:0016829">
    <property type="term" value="F:lyase activity"/>
    <property type="evidence" value="ECO:0007669"/>
    <property type="project" value="UniProtKB-KW"/>
</dbReference>
<dbReference type="InterPro" id="IPR006626">
    <property type="entry name" value="PbH1"/>
</dbReference>
<dbReference type="SUPFAM" id="SSF51126">
    <property type="entry name" value="Pectin lyase-like"/>
    <property type="match status" value="1"/>
</dbReference>
<dbReference type="InterPro" id="IPR012334">
    <property type="entry name" value="Pectin_lyas_fold"/>
</dbReference>
<feature type="signal peptide" evidence="1">
    <location>
        <begin position="1"/>
        <end position="27"/>
    </location>
</feature>
<dbReference type="PANTHER" id="PTHR36453">
    <property type="entry name" value="SECRETED PROTEIN-RELATED"/>
    <property type="match status" value="1"/>
</dbReference>
<dbReference type="PANTHER" id="PTHR36453:SF1">
    <property type="entry name" value="RIGHT HANDED BETA HELIX DOMAIN-CONTAINING PROTEIN"/>
    <property type="match status" value="1"/>
</dbReference>
<feature type="chain" id="PRO_5002068746" evidence="1">
    <location>
        <begin position="28"/>
        <end position="671"/>
    </location>
</feature>
<proteinExistence type="predicted"/>
<sequence>MKSFHAPRLRAGMAIAAALLASVSAFAAAAQVVVHVAPDGNDRAAGTAERPVRTLPRAQELVRAANAGNDVTVVLADGTYDLAAPLDFRSADGGQGAYRVEWRAADGAQPVLSGGLAVAGFRLHDEERRIWVADVPRGIDTRQLWVNDQLAERPWIEIEASDVAFSGTGFDIMNPDLAWVAEVAQPGRMEVEATGFFTDRYSPVQSISGRTVTMQQPAWDNNSWGYDTITKPIFPEDSRLFLVNALEFVGRTNDWHANPYQWFIDPEAGKLYLRIAQDDDIRQLKVVIPRLDALVSIAGTPAQSVERLSFKGLRFSYTSWLGPSQPTGYANQQSGAYLSDVSPIRPADAWQECGWGCVEFESMRQKWHQMPAAVQVAAARDVTFEGNRFTQLGQIGLGIGNDPTANRSGMGHATARVRVVRNHFAVLSGSAIMAGGVREDAHHPQDPALINRDLVIEDNTIATVSQDYKDNAAILTTYITGARIAHNDITDAPYDAIAVGWGWGYNDVGGNPNYDENQQGYVHNTRYTTPTTLRDTVVENNRIHGVKTWFMDGGAIYNLSANPGAVIRGNHIFDIDDKIAIYLDEGSKHFDVTGNVIETRGKWLNINTAGKMYQRRISTDNLATGNWHSSSTTGGRWLAEIGNVARDNVLVPDRDWSVEARNVMDRAGVRD</sequence>
<dbReference type="RefSeq" id="WP_039093951.1">
    <property type="nucleotide sequence ID" value="NZ_JTDN01000001.1"/>
</dbReference>
<dbReference type="SMART" id="SM00710">
    <property type="entry name" value="PbH1"/>
    <property type="match status" value="6"/>
</dbReference>
<dbReference type="InterPro" id="IPR011050">
    <property type="entry name" value="Pectin_lyase_fold/virulence"/>
</dbReference>
<reference evidence="2 3" key="1">
    <citation type="submission" date="2014-11" db="EMBL/GenBank/DDBJ databases">
        <title>Draft genome sequence of Kirrobacter mercurialis.</title>
        <authorList>
            <person name="Coil D.A."/>
            <person name="Eisen J.A."/>
        </authorList>
    </citation>
    <scope>NUCLEOTIDE SEQUENCE [LARGE SCALE GENOMIC DNA]</scope>
    <source>
        <strain evidence="2 3">Coronado</strain>
    </source>
</reference>
<dbReference type="Gene3D" id="2.160.20.10">
    <property type="entry name" value="Single-stranded right-handed beta-helix, Pectin lyase-like"/>
    <property type="match status" value="2"/>
</dbReference>
<dbReference type="OrthoDB" id="227157at2"/>
<accession>A0A0B2BV63</accession>
<dbReference type="Proteomes" id="UP000030988">
    <property type="component" value="Unassembled WGS sequence"/>
</dbReference>
<evidence type="ECO:0000313" key="3">
    <source>
        <dbReference type="Proteomes" id="UP000030988"/>
    </source>
</evidence>